<dbReference type="InterPro" id="IPR036645">
    <property type="entry name" value="Elafin-like_sf"/>
</dbReference>
<sequence length="70" mass="8391">VKRLDWPNLPAYIFLSCWMLPKPGYCPEFTLSCPFTLLPVRWHDKAWLGVKKCCFFNGQHQCMEPWWTLD</sequence>
<dbReference type="GO" id="GO:0005576">
    <property type="term" value="C:extracellular region"/>
    <property type="evidence" value="ECO:0007669"/>
    <property type="project" value="InterPro"/>
</dbReference>
<evidence type="ECO:0000259" key="1">
    <source>
        <dbReference type="Pfam" id="PF00095"/>
    </source>
</evidence>
<organism evidence="2 3">
    <name type="scientific">Piliocolobus tephrosceles</name>
    <name type="common">Ugandan red Colobus</name>
    <dbReference type="NCBI Taxonomy" id="591936"/>
    <lineage>
        <taxon>Eukaryota</taxon>
        <taxon>Metazoa</taxon>
        <taxon>Chordata</taxon>
        <taxon>Craniata</taxon>
        <taxon>Vertebrata</taxon>
        <taxon>Euteleostomi</taxon>
        <taxon>Mammalia</taxon>
        <taxon>Eutheria</taxon>
        <taxon>Euarchontoglires</taxon>
        <taxon>Primates</taxon>
        <taxon>Haplorrhini</taxon>
        <taxon>Catarrhini</taxon>
        <taxon>Cercopithecidae</taxon>
        <taxon>Colobinae</taxon>
        <taxon>Piliocolobus</taxon>
    </lineage>
</organism>
<evidence type="ECO:0000313" key="3">
    <source>
        <dbReference type="Proteomes" id="UP000694416"/>
    </source>
</evidence>
<proteinExistence type="predicted"/>
<dbReference type="Ensembl" id="ENSPTET00000031718.1">
    <property type="protein sequence ID" value="ENSPTEP00000022052.1"/>
    <property type="gene ID" value="ENSPTEG00000023012.1"/>
</dbReference>
<keyword evidence="3" id="KW-1185">Reference proteome</keyword>
<dbReference type="Proteomes" id="UP000694416">
    <property type="component" value="Unplaced"/>
</dbReference>
<reference evidence="2" key="2">
    <citation type="submission" date="2025-09" db="UniProtKB">
        <authorList>
            <consortium name="Ensembl"/>
        </authorList>
    </citation>
    <scope>IDENTIFICATION</scope>
</reference>
<accession>A0A8C9HKE3</accession>
<dbReference type="AlphaFoldDB" id="A0A8C9HKE3"/>
<dbReference type="SUPFAM" id="SSF57256">
    <property type="entry name" value="Elafin-like"/>
    <property type="match status" value="1"/>
</dbReference>
<dbReference type="InterPro" id="IPR008197">
    <property type="entry name" value="WAP_dom"/>
</dbReference>
<reference evidence="2" key="1">
    <citation type="submission" date="2025-08" db="UniProtKB">
        <authorList>
            <consortium name="Ensembl"/>
        </authorList>
    </citation>
    <scope>IDENTIFICATION</scope>
</reference>
<dbReference type="Pfam" id="PF00095">
    <property type="entry name" value="WAP"/>
    <property type="match status" value="1"/>
</dbReference>
<feature type="domain" description="WAP" evidence="1">
    <location>
        <begin position="22"/>
        <end position="65"/>
    </location>
</feature>
<name>A0A8C9HKE3_9PRIM</name>
<dbReference type="GO" id="GO:0030414">
    <property type="term" value="F:peptidase inhibitor activity"/>
    <property type="evidence" value="ECO:0007669"/>
    <property type="project" value="InterPro"/>
</dbReference>
<evidence type="ECO:0000313" key="2">
    <source>
        <dbReference type="Ensembl" id="ENSPTEP00000022052.1"/>
    </source>
</evidence>
<protein>
    <recommendedName>
        <fullName evidence="1">WAP domain-containing protein</fullName>
    </recommendedName>
</protein>